<protein>
    <recommendedName>
        <fullName evidence="6">Thioredoxin</fullName>
    </recommendedName>
</protein>
<dbReference type="EMBL" id="PVWJ01000153">
    <property type="protein sequence ID" value="PSB00858.1"/>
    <property type="molecule type" value="Genomic_DNA"/>
</dbReference>
<dbReference type="PIRSF" id="PIRSF000077">
    <property type="entry name" value="Thioredoxin"/>
    <property type="match status" value="1"/>
</dbReference>
<dbReference type="PANTHER" id="PTHR45663">
    <property type="entry name" value="GEO12009P1"/>
    <property type="match status" value="1"/>
</dbReference>
<keyword evidence="10" id="KW-1185">Reference proteome</keyword>
<keyword evidence="5 7" id="KW-0676">Redox-active center</keyword>
<evidence type="ECO:0000313" key="9">
    <source>
        <dbReference type="EMBL" id="PSB00858.1"/>
    </source>
</evidence>
<dbReference type="Proteomes" id="UP000238762">
    <property type="component" value="Unassembled WGS sequence"/>
</dbReference>
<dbReference type="RefSeq" id="WP_106291168.1">
    <property type="nucleotide sequence ID" value="NZ_CAWNTC010000191.1"/>
</dbReference>
<dbReference type="InterPro" id="IPR036249">
    <property type="entry name" value="Thioredoxin-like_sf"/>
</dbReference>
<evidence type="ECO:0000256" key="5">
    <source>
        <dbReference type="ARBA" id="ARBA00023284"/>
    </source>
</evidence>
<comment type="caution">
    <text evidence="9">The sequence shown here is derived from an EMBL/GenBank/DDBJ whole genome shotgun (WGS) entry which is preliminary data.</text>
</comment>
<dbReference type="InterPro" id="IPR005746">
    <property type="entry name" value="Thioredoxin"/>
</dbReference>
<dbReference type="GO" id="GO:0015035">
    <property type="term" value="F:protein-disulfide reductase activity"/>
    <property type="evidence" value="ECO:0007669"/>
    <property type="project" value="InterPro"/>
</dbReference>
<keyword evidence="2" id="KW-0813">Transport</keyword>
<dbReference type="PROSITE" id="PS51352">
    <property type="entry name" value="THIOREDOXIN_2"/>
    <property type="match status" value="1"/>
</dbReference>
<name>A0A2T1BY81_9CYAN</name>
<gene>
    <name evidence="9" type="ORF">C7B64_21300</name>
</gene>
<dbReference type="OrthoDB" id="530955at2"/>
<dbReference type="Pfam" id="PF00085">
    <property type="entry name" value="Thioredoxin"/>
    <property type="match status" value="1"/>
</dbReference>
<feature type="domain" description="Thioredoxin" evidence="8">
    <location>
        <begin position="1"/>
        <end position="105"/>
    </location>
</feature>
<evidence type="ECO:0000256" key="3">
    <source>
        <dbReference type="ARBA" id="ARBA00022982"/>
    </source>
</evidence>
<evidence type="ECO:0000256" key="2">
    <source>
        <dbReference type="ARBA" id="ARBA00022448"/>
    </source>
</evidence>
<dbReference type="SUPFAM" id="SSF52833">
    <property type="entry name" value="Thioredoxin-like"/>
    <property type="match status" value="1"/>
</dbReference>
<dbReference type="AlphaFoldDB" id="A0A2T1BY81"/>
<evidence type="ECO:0000256" key="4">
    <source>
        <dbReference type="ARBA" id="ARBA00023157"/>
    </source>
</evidence>
<feature type="disulfide bond" description="Redox-active" evidence="7">
    <location>
        <begin position="29"/>
        <end position="32"/>
    </location>
</feature>
<dbReference type="InterPro" id="IPR013766">
    <property type="entry name" value="Thioredoxin_domain"/>
</dbReference>
<dbReference type="GO" id="GO:0045454">
    <property type="term" value="P:cell redox homeostasis"/>
    <property type="evidence" value="ECO:0007669"/>
    <property type="project" value="TreeGrafter"/>
</dbReference>
<reference evidence="9 10" key="1">
    <citation type="submission" date="2018-02" db="EMBL/GenBank/DDBJ databases">
        <authorList>
            <person name="Cohen D.B."/>
            <person name="Kent A.D."/>
        </authorList>
    </citation>
    <scope>NUCLEOTIDE SEQUENCE [LARGE SCALE GENOMIC DNA]</scope>
    <source>
        <strain evidence="9 10">CCAP 1448/3</strain>
    </source>
</reference>
<proteinExistence type="inferred from homology"/>
<dbReference type="Gene3D" id="3.40.30.10">
    <property type="entry name" value="Glutaredoxin"/>
    <property type="match status" value="1"/>
</dbReference>
<sequence>MISVNQQNFRPEVLESSTPVLVHFGTPWCGLCRAIDPLLINLRDRWGENIKLVGINPDENFHLAKTYTLRTLPTLILFEDGKVVKRLEGFTRRDELLEALEKIPVRSLVSSV</sequence>
<evidence type="ECO:0000256" key="1">
    <source>
        <dbReference type="ARBA" id="ARBA00008987"/>
    </source>
</evidence>
<evidence type="ECO:0000259" key="8">
    <source>
        <dbReference type="PROSITE" id="PS51352"/>
    </source>
</evidence>
<keyword evidence="3" id="KW-0249">Electron transport</keyword>
<evidence type="ECO:0000256" key="6">
    <source>
        <dbReference type="PIRNR" id="PIRNR000077"/>
    </source>
</evidence>
<keyword evidence="4 7" id="KW-1015">Disulfide bond</keyword>
<dbReference type="PANTHER" id="PTHR45663:SF11">
    <property type="entry name" value="GEO12009P1"/>
    <property type="match status" value="1"/>
</dbReference>
<reference evidence="9 10" key="2">
    <citation type="submission" date="2018-03" db="EMBL/GenBank/DDBJ databases">
        <title>The ancient ancestry and fast evolution of plastids.</title>
        <authorList>
            <person name="Moore K.R."/>
            <person name="Magnabosco C."/>
            <person name="Momper L."/>
            <person name="Gold D.A."/>
            <person name="Bosak T."/>
            <person name="Fournier G.P."/>
        </authorList>
    </citation>
    <scope>NUCLEOTIDE SEQUENCE [LARGE SCALE GENOMIC DNA]</scope>
    <source>
        <strain evidence="9 10">CCAP 1448/3</strain>
    </source>
</reference>
<evidence type="ECO:0000256" key="7">
    <source>
        <dbReference type="PIRSR" id="PIRSR000077-4"/>
    </source>
</evidence>
<comment type="similarity">
    <text evidence="1 6">Belongs to the thioredoxin family.</text>
</comment>
<evidence type="ECO:0000313" key="10">
    <source>
        <dbReference type="Proteomes" id="UP000238762"/>
    </source>
</evidence>
<dbReference type="CDD" id="cd02947">
    <property type="entry name" value="TRX_family"/>
    <property type="match status" value="1"/>
</dbReference>
<dbReference type="GO" id="GO:0005829">
    <property type="term" value="C:cytosol"/>
    <property type="evidence" value="ECO:0007669"/>
    <property type="project" value="TreeGrafter"/>
</dbReference>
<accession>A0A2T1BY81</accession>
<dbReference type="PRINTS" id="PR00421">
    <property type="entry name" value="THIOREDOXIN"/>
</dbReference>
<organism evidence="9 10">
    <name type="scientific">Merismopedia glauca CCAP 1448/3</name>
    <dbReference type="NCBI Taxonomy" id="1296344"/>
    <lineage>
        <taxon>Bacteria</taxon>
        <taxon>Bacillati</taxon>
        <taxon>Cyanobacteriota</taxon>
        <taxon>Cyanophyceae</taxon>
        <taxon>Synechococcales</taxon>
        <taxon>Merismopediaceae</taxon>
        <taxon>Merismopedia</taxon>
    </lineage>
</organism>